<dbReference type="EMBL" id="CAFBMO010000027">
    <property type="protein sequence ID" value="CAB4906628.1"/>
    <property type="molecule type" value="Genomic_DNA"/>
</dbReference>
<name>A0A6J7GJ22_9ZZZZ</name>
<evidence type="ECO:0000259" key="3">
    <source>
        <dbReference type="Pfam" id="PF24481"/>
    </source>
</evidence>
<feature type="coiled-coil region" evidence="1">
    <location>
        <begin position="58"/>
        <end position="117"/>
    </location>
</feature>
<sequence length="247" mass="27437">MKADAAAQQLLLDLQKLDTKAAQLDHRESTLPQKQTLADLKVRIQRLHDEHVAAVVIARDLERDQARAESDVEQVRERSTKDQQLLDSGAISDPKQLVNLQHELQSLARRQGELEDVELEAMERVEGAQAAVRQLAGQHAEAVVEGEAIEAEIAALVLEINAERHNTIADRNELKPRIPADLIALYEKIRIDGGGVGAAHLHRGQCQGCRLQLPPNEIEALRATPEDEVVRCEECRRILVRNAESGL</sequence>
<dbReference type="InterPro" id="IPR052376">
    <property type="entry name" value="Oxidative_Scav/Glycosyltrans"/>
</dbReference>
<dbReference type="InterPro" id="IPR003743">
    <property type="entry name" value="Zf-RING_7"/>
</dbReference>
<organism evidence="6">
    <name type="scientific">freshwater metagenome</name>
    <dbReference type="NCBI Taxonomy" id="449393"/>
    <lineage>
        <taxon>unclassified sequences</taxon>
        <taxon>metagenomes</taxon>
        <taxon>ecological metagenomes</taxon>
    </lineage>
</organism>
<accession>A0A6J7GJ22</accession>
<dbReference type="PANTHER" id="PTHR39082:SF1">
    <property type="entry name" value="SCAVENGER RECEPTOR CLASS A MEMBER 3"/>
    <property type="match status" value="1"/>
</dbReference>
<dbReference type="InterPro" id="IPR056003">
    <property type="entry name" value="CT398_CC_hairpin"/>
</dbReference>
<gene>
    <name evidence="4" type="ORF">UFOPK1908_00836</name>
    <name evidence="5" type="ORF">UFOPK2282_00631</name>
    <name evidence="6" type="ORF">UFOPK3576_00806</name>
</gene>
<dbReference type="PANTHER" id="PTHR39082">
    <property type="entry name" value="PHOSPHOLIPASE C-BETA-2-RELATED"/>
    <property type="match status" value="1"/>
</dbReference>
<dbReference type="Gene3D" id="1.10.287.1490">
    <property type="match status" value="1"/>
</dbReference>
<feature type="domain" description="C4-type zinc ribbon" evidence="2">
    <location>
        <begin position="206"/>
        <end position="239"/>
    </location>
</feature>
<feature type="domain" description="CT398-like coiled coil hairpin" evidence="3">
    <location>
        <begin position="14"/>
        <end position="192"/>
    </location>
</feature>
<dbReference type="Pfam" id="PF24481">
    <property type="entry name" value="CT398_CC"/>
    <property type="match status" value="1"/>
</dbReference>
<reference evidence="6" key="1">
    <citation type="submission" date="2020-05" db="EMBL/GenBank/DDBJ databases">
        <authorList>
            <person name="Chiriac C."/>
            <person name="Salcher M."/>
            <person name="Ghai R."/>
            <person name="Kavagutti S V."/>
        </authorList>
    </citation>
    <scope>NUCLEOTIDE SEQUENCE</scope>
</reference>
<dbReference type="AlphaFoldDB" id="A0A6J7GJ22"/>
<dbReference type="EMBL" id="CAEZVB010000034">
    <property type="protein sequence ID" value="CAB4621665.1"/>
    <property type="molecule type" value="Genomic_DNA"/>
</dbReference>
<dbReference type="Pfam" id="PF02591">
    <property type="entry name" value="Zn_ribbon_9"/>
    <property type="match status" value="1"/>
</dbReference>
<keyword evidence="1" id="KW-0175">Coiled coil</keyword>
<protein>
    <submittedName>
        <fullName evidence="6">Unannotated protein</fullName>
    </submittedName>
</protein>
<proteinExistence type="predicted"/>
<evidence type="ECO:0000259" key="2">
    <source>
        <dbReference type="Pfam" id="PF02591"/>
    </source>
</evidence>
<dbReference type="EMBL" id="CAEZWR010000057">
    <property type="protein sequence ID" value="CAB4662419.1"/>
    <property type="molecule type" value="Genomic_DNA"/>
</dbReference>
<evidence type="ECO:0000313" key="6">
    <source>
        <dbReference type="EMBL" id="CAB4906628.1"/>
    </source>
</evidence>
<evidence type="ECO:0000256" key="1">
    <source>
        <dbReference type="SAM" id="Coils"/>
    </source>
</evidence>
<evidence type="ECO:0000313" key="4">
    <source>
        <dbReference type="EMBL" id="CAB4621665.1"/>
    </source>
</evidence>
<evidence type="ECO:0000313" key="5">
    <source>
        <dbReference type="EMBL" id="CAB4662419.1"/>
    </source>
</evidence>